<evidence type="ECO:0000259" key="1">
    <source>
        <dbReference type="Pfam" id="PF00675"/>
    </source>
</evidence>
<feature type="domain" description="Peptidase M16 C-terminal" evidence="2">
    <location>
        <begin position="182"/>
        <end position="361"/>
    </location>
</feature>
<reference evidence="4" key="1">
    <citation type="submission" date="2016-10" db="EMBL/GenBank/DDBJ databases">
        <authorList>
            <person name="Varghese N."/>
            <person name="Submissions S."/>
        </authorList>
    </citation>
    <scope>NUCLEOTIDE SEQUENCE [LARGE SCALE GENOMIC DNA]</scope>
    <source>
        <strain evidence="4">CGMCC 1.6199</strain>
    </source>
</reference>
<name>A0A1G9MEY9_9BACI</name>
<dbReference type="InterPro" id="IPR011765">
    <property type="entry name" value="Pept_M16_N"/>
</dbReference>
<proteinExistence type="predicted"/>
<evidence type="ECO:0000313" key="4">
    <source>
        <dbReference type="Proteomes" id="UP000182347"/>
    </source>
</evidence>
<dbReference type="Pfam" id="PF05193">
    <property type="entry name" value="Peptidase_M16_C"/>
    <property type="match status" value="1"/>
</dbReference>
<dbReference type="PANTHER" id="PTHR11851:SF134">
    <property type="entry name" value="ZINC-DEPENDENT PROTEASE"/>
    <property type="match status" value="1"/>
</dbReference>
<dbReference type="OrthoDB" id="9811314at2"/>
<accession>A0A1G9MEY9</accession>
<dbReference type="Pfam" id="PF00675">
    <property type="entry name" value="Peptidase_M16"/>
    <property type="match status" value="1"/>
</dbReference>
<dbReference type="InterPro" id="IPR050361">
    <property type="entry name" value="MPP/UQCRC_Complex"/>
</dbReference>
<dbReference type="GO" id="GO:0046872">
    <property type="term" value="F:metal ion binding"/>
    <property type="evidence" value="ECO:0007669"/>
    <property type="project" value="InterPro"/>
</dbReference>
<dbReference type="Proteomes" id="UP000182347">
    <property type="component" value="Unassembled WGS sequence"/>
</dbReference>
<evidence type="ECO:0000259" key="2">
    <source>
        <dbReference type="Pfam" id="PF05193"/>
    </source>
</evidence>
<dbReference type="SUPFAM" id="SSF63411">
    <property type="entry name" value="LuxS/MPP-like metallohydrolase"/>
    <property type="match status" value="2"/>
</dbReference>
<dbReference type="InterPro" id="IPR011249">
    <property type="entry name" value="Metalloenz_LuxS/M16"/>
</dbReference>
<protein>
    <submittedName>
        <fullName evidence="3">Predicted Zn-dependent peptidase</fullName>
    </submittedName>
</protein>
<dbReference type="InterPro" id="IPR007863">
    <property type="entry name" value="Peptidase_M16_C"/>
</dbReference>
<dbReference type="AlphaFoldDB" id="A0A1G9MEY9"/>
<organism evidence="3 4">
    <name type="scientific">Sediminibacillus halophilus</name>
    <dbReference type="NCBI Taxonomy" id="482461"/>
    <lineage>
        <taxon>Bacteria</taxon>
        <taxon>Bacillati</taxon>
        <taxon>Bacillota</taxon>
        <taxon>Bacilli</taxon>
        <taxon>Bacillales</taxon>
        <taxon>Bacillaceae</taxon>
        <taxon>Sediminibacillus</taxon>
    </lineage>
</organism>
<feature type="domain" description="Peptidase M16 N-terminal" evidence="1">
    <location>
        <begin position="64"/>
        <end position="171"/>
    </location>
</feature>
<dbReference type="PANTHER" id="PTHR11851">
    <property type="entry name" value="METALLOPROTEASE"/>
    <property type="match status" value="1"/>
</dbReference>
<evidence type="ECO:0000313" key="3">
    <source>
        <dbReference type="EMBL" id="SDL72235.1"/>
    </source>
</evidence>
<dbReference type="Gene3D" id="3.30.830.10">
    <property type="entry name" value="Metalloenzyme, LuxS/M16 peptidase-like"/>
    <property type="match status" value="2"/>
</dbReference>
<dbReference type="STRING" id="482461.SAMN05216244_0543"/>
<dbReference type="NCBIfam" id="NF047421">
    <property type="entry name" value="YfmH_fam"/>
    <property type="match status" value="1"/>
</dbReference>
<dbReference type="RefSeq" id="WP_074597314.1">
    <property type="nucleotide sequence ID" value="NZ_FNHF01000001.1"/>
</dbReference>
<keyword evidence="4" id="KW-1185">Reference proteome</keyword>
<gene>
    <name evidence="3" type="ORF">SAMN05216244_0543</name>
</gene>
<sequence length="429" mass="49726">MNKISYDQLKETLYSEKLANGLQVFLLPKPEMAKTFGIFSTDYGSIDQTFVPLGEKDFITVPDGIAHFLEHKLFEKEDRDVFQDFTKQGASANAFTSFTKTAYLFSATSNIKENVTTLLDFVQDPYFSEQSVEKEKGIIGQEIEMYNDQPDWRSFFGTIQSLYENHPVQVDIAGTVKSINEITKDDLYTCYNTFYHPSNMTFFLAGNFEPEKMMRLIKENQDAKQFEPVSELKRRFPEEPDRVAMKKNVIEMPVSVAKCMIGIKEQTDRSSDETFLKEELLTEMLLDYYFSKSGEYYQELYEADLIDNSFQFETNIERSFGFSVIGGNSTKPDELAERVKQMLHGLKEKKLTEREFTTMKRKKIGQFLRAMNSLEFISNQFIHYHLLGIDLFKVLPVIEELTVKEANDFMGNWVDEDRISVCQIVPEQG</sequence>
<dbReference type="EMBL" id="FNHF01000001">
    <property type="protein sequence ID" value="SDL72235.1"/>
    <property type="molecule type" value="Genomic_DNA"/>
</dbReference>